<feature type="signal peptide" evidence="2">
    <location>
        <begin position="1"/>
        <end position="25"/>
    </location>
</feature>
<gene>
    <name evidence="4" type="ORF">JJB79_13705</name>
</gene>
<proteinExistence type="predicted"/>
<evidence type="ECO:0000313" key="4">
    <source>
        <dbReference type="EMBL" id="MBM0748455.1"/>
    </source>
</evidence>
<feature type="domain" description="DUF4174" evidence="3">
    <location>
        <begin position="41"/>
        <end position="141"/>
    </location>
</feature>
<keyword evidence="1 2" id="KW-0732">Signal</keyword>
<dbReference type="Pfam" id="PF13778">
    <property type="entry name" value="DUF4174"/>
    <property type="match status" value="1"/>
</dbReference>
<evidence type="ECO:0000313" key="5">
    <source>
        <dbReference type="Proteomes" id="UP000809137"/>
    </source>
</evidence>
<evidence type="ECO:0000256" key="2">
    <source>
        <dbReference type="SAM" id="SignalP"/>
    </source>
</evidence>
<dbReference type="Proteomes" id="UP000809137">
    <property type="component" value="Unassembled WGS sequence"/>
</dbReference>
<reference evidence="4 5" key="1">
    <citation type="submission" date="2021-01" db="EMBL/GenBank/DDBJ databases">
        <title>Complete genome sequence of Pantoea eucrina OB49, a heavy metal tolerant bacterium with PGPR potential isolated from wheat in Algeria.</title>
        <authorList>
            <person name="Lekired A."/>
            <person name="Ouzari I.H."/>
        </authorList>
    </citation>
    <scope>NUCLEOTIDE SEQUENCE [LARGE SCALE GENOMIC DNA]</scope>
    <source>
        <strain evidence="4 5">OB49</strain>
    </source>
</reference>
<dbReference type="EMBL" id="JAFCXS010000010">
    <property type="protein sequence ID" value="MBM0748455.1"/>
    <property type="molecule type" value="Genomic_DNA"/>
</dbReference>
<dbReference type="InterPro" id="IPR025232">
    <property type="entry name" value="DUF4174"/>
</dbReference>
<comment type="caution">
    <text evidence="4">The sequence shown here is derived from an EMBL/GenBank/DDBJ whole genome shotgun (WGS) entry which is preliminary data.</text>
</comment>
<feature type="chain" id="PRO_5047093200" evidence="2">
    <location>
        <begin position="26"/>
        <end position="144"/>
    </location>
</feature>
<evidence type="ECO:0000259" key="3">
    <source>
        <dbReference type="Pfam" id="PF13778"/>
    </source>
</evidence>
<dbReference type="RefSeq" id="WP_203025624.1">
    <property type="nucleotide sequence ID" value="NZ_JAFCXS010000010.1"/>
</dbReference>
<accession>A0ABS1Z7T4</accession>
<protein>
    <submittedName>
        <fullName evidence="4">DUF4174 domain-containing protein</fullName>
    </submittedName>
</protein>
<keyword evidence="5" id="KW-1185">Reference proteome</keyword>
<sequence>MRTARCSFAVAGTLLALSMSSLAQADNADLFRTLSPASTSLDSYRWKQRPVVIFAPSAQDADYVRQLTLLQQHQQALRERDMVVLSDIRPADNGVLRKALNPAGFEIVLVGKDGGMKLRQTTPVSADALLSLVDSMPMRQAGQK</sequence>
<name>A0ABS1Z7T4_9GAMM</name>
<evidence type="ECO:0000256" key="1">
    <source>
        <dbReference type="ARBA" id="ARBA00022729"/>
    </source>
</evidence>
<organism evidence="4 5">
    <name type="scientific">Pantoea eucrina</name>
    <dbReference type="NCBI Taxonomy" id="472693"/>
    <lineage>
        <taxon>Bacteria</taxon>
        <taxon>Pseudomonadati</taxon>
        <taxon>Pseudomonadota</taxon>
        <taxon>Gammaproteobacteria</taxon>
        <taxon>Enterobacterales</taxon>
        <taxon>Erwiniaceae</taxon>
        <taxon>Pantoea</taxon>
    </lineage>
</organism>